<comment type="caution">
    <text evidence="1">The sequence shown here is derived from an EMBL/GenBank/DDBJ whole genome shotgun (WGS) entry which is preliminary data.</text>
</comment>
<dbReference type="RefSeq" id="WP_337705523.1">
    <property type="nucleotide sequence ID" value="NZ_JBBEGM010000011.1"/>
</dbReference>
<dbReference type="EMBL" id="JBBEGM010000011">
    <property type="protein sequence ID" value="MEJ2864150.1"/>
    <property type="molecule type" value="Genomic_DNA"/>
</dbReference>
<sequence length="85" mass="9682">METVLLGLLGLVAVWLVIDAGRERHRLRARVARDERWQAERRRCARRERRAQAATSATSAVSPDAWRYWPLTLPSTEDGSSGPRL</sequence>
<reference evidence="1 2" key="1">
    <citation type="submission" date="2024-03" db="EMBL/GenBank/DDBJ databases">
        <title>Actinomycetospora sp. OC33-EN07, a novel actinomycete isolated from wild orchid (Aerides multiflora).</title>
        <authorList>
            <person name="Suriyachadkun C."/>
        </authorList>
    </citation>
    <scope>NUCLEOTIDE SEQUENCE [LARGE SCALE GENOMIC DNA]</scope>
    <source>
        <strain evidence="1 2">OC33-EN07</strain>
    </source>
</reference>
<name>A0ABU8MBW8_9PSEU</name>
<organism evidence="1 2">
    <name type="scientific">Actinomycetospora flava</name>
    <dbReference type="NCBI Taxonomy" id="3129232"/>
    <lineage>
        <taxon>Bacteria</taxon>
        <taxon>Bacillati</taxon>
        <taxon>Actinomycetota</taxon>
        <taxon>Actinomycetes</taxon>
        <taxon>Pseudonocardiales</taxon>
        <taxon>Pseudonocardiaceae</taxon>
        <taxon>Actinomycetospora</taxon>
    </lineage>
</organism>
<dbReference type="Proteomes" id="UP001369736">
    <property type="component" value="Unassembled WGS sequence"/>
</dbReference>
<proteinExistence type="predicted"/>
<evidence type="ECO:0000313" key="2">
    <source>
        <dbReference type="Proteomes" id="UP001369736"/>
    </source>
</evidence>
<evidence type="ECO:0000313" key="1">
    <source>
        <dbReference type="EMBL" id="MEJ2864150.1"/>
    </source>
</evidence>
<gene>
    <name evidence="1" type="ORF">WCD58_23540</name>
</gene>
<keyword evidence="2" id="KW-1185">Reference proteome</keyword>
<protein>
    <submittedName>
        <fullName evidence="1">Uncharacterized protein</fullName>
    </submittedName>
</protein>
<accession>A0ABU8MBW8</accession>